<sequence>MQAKPSFPEVLLRELGFFMDVRFSWKLGFYSDRLLQRLVSIKADFYEDMLPVLLVEMSAAVLIRIESQQYCDV</sequence>
<dbReference type="Proteomes" id="UP000196708">
    <property type="component" value="Chromosome 2"/>
</dbReference>
<evidence type="ECO:0000313" key="2">
    <source>
        <dbReference type="Proteomes" id="UP000196708"/>
    </source>
</evidence>
<dbReference type="AlphaFoldDB" id="A0A1Z2SLE9"/>
<protein>
    <submittedName>
        <fullName evidence="1">Uncharacterized protein</fullName>
    </submittedName>
</protein>
<proteinExistence type="predicted"/>
<gene>
    <name evidence="1" type="ORF">BSQ33_20230</name>
</gene>
<organism evidence="1 2">
    <name type="scientific">Vibrio gazogenes</name>
    <dbReference type="NCBI Taxonomy" id="687"/>
    <lineage>
        <taxon>Bacteria</taxon>
        <taxon>Pseudomonadati</taxon>
        <taxon>Pseudomonadota</taxon>
        <taxon>Gammaproteobacteria</taxon>
        <taxon>Vibrionales</taxon>
        <taxon>Vibrionaceae</taxon>
        <taxon>Vibrio</taxon>
    </lineage>
</organism>
<name>A0A1Z2SLE9_VIBGA</name>
<accession>A0A1Z2SLE9</accession>
<dbReference type="EMBL" id="CP018836">
    <property type="protein sequence ID" value="ASA58028.1"/>
    <property type="molecule type" value="Genomic_DNA"/>
</dbReference>
<reference evidence="1 2" key="1">
    <citation type="submission" date="2016-12" db="EMBL/GenBank/DDBJ databases">
        <authorList>
            <person name="Song W.-J."/>
            <person name="Kurnit D.M."/>
        </authorList>
    </citation>
    <scope>NUCLEOTIDE SEQUENCE [LARGE SCALE GENOMIC DNA]</scope>
    <source>
        <strain evidence="1 2">ATCC 43942</strain>
    </source>
</reference>
<dbReference type="KEGG" id="vga:BSQ33_20230"/>
<evidence type="ECO:0000313" key="1">
    <source>
        <dbReference type="EMBL" id="ASA58028.1"/>
    </source>
</evidence>